<accession>A0ABQ7EI99</accession>
<gene>
    <name evidence="1" type="ORF">DY000_02024742</name>
</gene>
<keyword evidence="2" id="KW-1185">Reference proteome</keyword>
<dbReference type="EMBL" id="QGKV02000299">
    <property type="protein sequence ID" value="KAF3596714.1"/>
    <property type="molecule type" value="Genomic_DNA"/>
</dbReference>
<organism evidence="1 2">
    <name type="scientific">Brassica cretica</name>
    <name type="common">Mustard</name>
    <dbReference type="NCBI Taxonomy" id="69181"/>
    <lineage>
        <taxon>Eukaryota</taxon>
        <taxon>Viridiplantae</taxon>
        <taxon>Streptophyta</taxon>
        <taxon>Embryophyta</taxon>
        <taxon>Tracheophyta</taxon>
        <taxon>Spermatophyta</taxon>
        <taxon>Magnoliopsida</taxon>
        <taxon>eudicotyledons</taxon>
        <taxon>Gunneridae</taxon>
        <taxon>Pentapetalae</taxon>
        <taxon>rosids</taxon>
        <taxon>malvids</taxon>
        <taxon>Brassicales</taxon>
        <taxon>Brassicaceae</taxon>
        <taxon>Brassiceae</taxon>
        <taxon>Brassica</taxon>
    </lineage>
</organism>
<protein>
    <submittedName>
        <fullName evidence="1">Uncharacterized protein</fullName>
    </submittedName>
</protein>
<reference evidence="1 2" key="1">
    <citation type="journal article" date="2020" name="BMC Genomics">
        <title>Intraspecific diversification of the crop wild relative Brassica cretica Lam. using demographic model selection.</title>
        <authorList>
            <person name="Kioukis A."/>
            <person name="Michalopoulou V.A."/>
            <person name="Briers L."/>
            <person name="Pirintsos S."/>
            <person name="Studholme D.J."/>
            <person name="Pavlidis P."/>
            <person name="Sarris P.F."/>
        </authorList>
    </citation>
    <scope>NUCLEOTIDE SEQUENCE [LARGE SCALE GENOMIC DNA]</scope>
    <source>
        <strain evidence="2">cv. PFS-1207/04</strain>
    </source>
</reference>
<evidence type="ECO:0000313" key="1">
    <source>
        <dbReference type="EMBL" id="KAF3596714.1"/>
    </source>
</evidence>
<comment type="caution">
    <text evidence="1">The sequence shown here is derived from an EMBL/GenBank/DDBJ whole genome shotgun (WGS) entry which is preliminary data.</text>
</comment>
<dbReference type="Proteomes" id="UP000266723">
    <property type="component" value="Unassembled WGS sequence"/>
</dbReference>
<evidence type="ECO:0000313" key="2">
    <source>
        <dbReference type="Proteomes" id="UP000266723"/>
    </source>
</evidence>
<sequence>MSRSSPREKTEKSKTEKSRNKLFSLVFSRGRRETVQREGATLGLLTEPRKPNLKSVKGLRVDIPCSGAIYSNVRVVHDQYSMSLFETQRDCVAGWNEVEFCLDNKSYDLVVVSFASYASSRSSSSNLGDVRDTANSGFTGGIEKWTEHCRPMGMNHRRGRDGVEFGSMEKRVVEVRRK</sequence>
<proteinExistence type="predicted"/>
<name>A0ABQ7EI99_BRACR</name>